<protein>
    <recommendedName>
        <fullName evidence="11">SNARE-complex protein Syntaxin-18 N-terminal domain-containing protein</fullName>
    </recommendedName>
</protein>
<keyword evidence="3" id="KW-0813">Transport</keyword>
<dbReference type="STRING" id="933852.A0A0C2WTZ3"/>
<evidence type="ECO:0000313" key="12">
    <source>
        <dbReference type="EMBL" id="KIM29598.1"/>
    </source>
</evidence>
<sequence length="372" mass="41377">MAVDRTEEFRHCIREFQASSPSKLPRKQSRNGHGAQADEQLSKATAIAYMQDAYTILKHIQALTRVLAVIKRPYLNVEVNDMVSSRDSAAVVDLMADGSALASLKHLSSQQRDQVDLQAKMIITKCAERVRGMEQVEKHRAELAASRTSKLLRMLPARLSPQNNSGTLSSDFLAAHNTSVTWYLNRRLAEVGQIQKEMQEERIKRQLERTRTLGSAITDPLRPPAPKATADSGSGLWPRISSAPSKPATLAASNPEDSDDDDEMELSQSQILQFEEENATILREAQDALATVQQAESRLMEISALQMELVSHLTQQAEITDQLYEDAIEAGATVGAGNKQLIEARRRQKDSRLFILVFLLGATMALLFLHNY</sequence>
<keyword evidence="5" id="KW-0653">Protein transport</keyword>
<proteinExistence type="inferred from homology"/>
<organism evidence="12 13">
    <name type="scientific">Serendipita vermifera MAFF 305830</name>
    <dbReference type="NCBI Taxonomy" id="933852"/>
    <lineage>
        <taxon>Eukaryota</taxon>
        <taxon>Fungi</taxon>
        <taxon>Dikarya</taxon>
        <taxon>Basidiomycota</taxon>
        <taxon>Agaricomycotina</taxon>
        <taxon>Agaricomycetes</taxon>
        <taxon>Sebacinales</taxon>
        <taxon>Serendipitaceae</taxon>
        <taxon>Serendipita</taxon>
    </lineage>
</organism>
<evidence type="ECO:0000256" key="7">
    <source>
        <dbReference type="ARBA" id="ARBA00023054"/>
    </source>
</evidence>
<dbReference type="FunFam" id="1.20.5.110:FF:000069">
    <property type="entry name" value="Related to syntaxin 18"/>
    <property type="match status" value="1"/>
</dbReference>
<name>A0A0C2WTZ3_SERVB</name>
<dbReference type="OrthoDB" id="342981at2759"/>
<evidence type="ECO:0000313" key="13">
    <source>
        <dbReference type="Proteomes" id="UP000054097"/>
    </source>
</evidence>
<comment type="similarity">
    <text evidence="2">Belongs to the syntaxin family.</text>
</comment>
<feature type="domain" description="SNARE-complex protein Syntaxin-18 N-terminal" evidence="11">
    <location>
        <begin position="4"/>
        <end position="84"/>
    </location>
</feature>
<keyword evidence="6 10" id="KW-1133">Transmembrane helix</keyword>
<reference evidence="13" key="2">
    <citation type="submission" date="2015-01" db="EMBL/GenBank/DDBJ databases">
        <title>Evolutionary Origins and Diversification of the Mycorrhizal Mutualists.</title>
        <authorList>
            <consortium name="DOE Joint Genome Institute"/>
            <consortium name="Mycorrhizal Genomics Consortium"/>
            <person name="Kohler A."/>
            <person name="Kuo A."/>
            <person name="Nagy L.G."/>
            <person name="Floudas D."/>
            <person name="Copeland A."/>
            <person name="Barry K.W."/>
            <person name="Cichocki N."/>
            <person name="Veneault-Fourrey C."/>
            <person name="LaButti K."/>
            <person name="Lindquist E.A."/>
            <person name="Lipzen A."/>
            <person name="Lundell T."/>
            <person name="Morin E."/>
            <person name="Murat C."/>
            <person name="Riley R."/>
            <person name="Ohm R."/>
            <person name="Sun H."/>
            <person name="Tunlid A."/>
            <person name="Henrissat B."/>
            <person name="Grigoriev I.V."/>
            <person name="Hibbett D.S."/>
            <person name="Martin F."/>
        </authorList>
    </citation>
    <scope>NUCLEOTIDE SEQUENCE [LARGE SCALE GENOMIC DNA]</scope>
    <source>
        <strain evidence="13">MAFF 305830</strain>
    </source>
</reference>
<dbReference type="Proteomes" id="UP000054097">
    <property type="component" value="Unassembled WGS sequence"/>
</dbReference>
<dbReference type="PANTHER" id="PTHR15959">
    <property type="entry name" value="SYNTAXIN-18"/>
    <property type="match status" value="1"/>
</dbReference>
<feature type="region of interest" description="Disordered" evidence="9">
    <location>
        <begin position="19"/>
        <end position="38"/>
    </location>
</feature>
<feature type="transmembrane region" description="Helical" evidence="10">
    <location>
        <begin position="353"/>
        <end position="370"/>
    </location>
</feature>
<evidence type="ECO:0000256" key="3">
    <source>
        <dbReference type="ARBA" id="ARBA00022448"/>
    </source>
</evidence>
<evidence type="ECO:0000256" key="4">
    <source>
        <dbReference type="ARBA" id="ARBA00022692"/>
    </source>
</evidence>
<dbReference type="PANTHER" id="PTHR15959:SF0">
    <property type="entry name" value="SYNTAXIN-18"/>
    <property type="match status" value="1"/>
</dbReference>
<evidence type="ECO:0000256" key="5">
    <source>
        <dbReference type="ARBA" id="ARBA00022927"/>
    </source>
</evidence>
<evidence type="ECO:0000256" key="10">
    <source>
        <dbReference type="SAM" id="Phobius"/>
    </source>
</evidence>
<dbReference type="HOGENOM" id="CLU_038403_0_0_1"/>
<dbReference type="Pfam" id="PF10496">
    <property type="entry name" value="Syntaxin-18_N"/>
    <property type="match status" value="1"/>
</dbReference>
<reference evidence="12 13" key="1">
    <citation type="submission" date="2014-04" db="EMBL/GenBank/DDBJ databases">
        <authorList>
            <consortium name="DOE Joint Genome Institute"/>
            <person name="Kuo A."/>
            <person name="Zuccaro A."/>
            <person name="Kohler A."/>
            <person name="Nagy L.G."/>
            <person name="Floudas D."/>
            <person name="Copeland A."/>
            <person name="Barry K.W."/>
            <person name="Cichocki N."/>
            <person name="Veneault-Fourrey C."/>
            <person name="LaButti K."/>
            <person name="Lindquist E.A."/>
            <person name="Lipzen A."/>
            <person name="Lundell T."/>
            <person name="Morin E."/>
            <person name="Murat C."/>
            <person name="Sun H."/>
            <person name="Tunlid A."/>
            <person name="Henrissat B."/>
            <person name="Grigoriev I.V."/>
            <person name="Hibbett D.S."/>
            <person name="Martin F."/>
            <person name="Nordberg H.P."/>
            <person name="Cantor M.N."/>
            <person name="Hua S.X."/>
        </authorList>
    </citation>
    <scope>NUCLEOTIDE SEQUENCE [LARGE SCALE GENOMIC DNA]</scope>
    <source>
        <strain evidence="12 13">MAFF 305830</strain>
    </source>
</reference>
<dbReference type="EMBL" id="KN824288">
    <property type="protein sequence ID" value="KIM29598.1"/>
    <property type="molecule type" value="Genomic_DNA"/>
</dbReference>
<dbReference type="GO" id="GO:0005783">
    <property type="term" value="C:endoplasmic reticulum"/>
    <property type="evidence" value="ECO:0007669"/>
    <property type="project" value="TreeGrafter"/>
</dbReference>
<evidence type="ECO:0000256" key="8">
    <source>
        <dbReference type="ARBA" id="ARBA00023136"/>
    </source>
</evidence>
<gene>
    <name evidence="12" type="ORF">M408DRAFT_15911</name>
</gene>
<dbReference type="InterPro" id="IPR019529">
    <property type="entry name" value="Syntaxin-18_N"/>
</dbReference>
<evidence type="ECO:0000259" key="11">
    <source>
        <dbReference type="Pfam" id="PF10496"/>
    </source>
</evidence>
<accession>A0A0C2WTZ3</accession>
<comment type="subcellular location">
    <subcellularLocation>
        <location evidence="1">Membrane</location>
        <topology evidence="1">Single-pass type IV membrane protein</topology>
    </subcellularLocation>
</comment>
<dbReference type="GO" id="GO:0006890">
    <property type="term" value="P:retrograde vesicle-mediated transport, Golgi to endoplasmic reticulum"/>
    <property type="evidence" value="ECO:0007669"/>
    <property type="project" value="TreeGrafter"/>
</dbReference>
<evidence type="ECO:0000256" key="9">
    <source>
        <dbReference type="SAM" id="MobiDB-lite"/>
    </source>
</evidence>
<evidence type="ECO:0000256" key="2">
    <source>
        <dbReference type="ARBA" id="ARBA00009063"/>
    </source>
</evidence>
<keyword evidence="8 10" id="KW-0472">Membrane</keyword>
<evidence type="ECO:0000256" key="1">
    <source>
        <dbReference type="ARBA" id="ARBA00004211"/>
    </source>
</evidence>
<dbReference type="GO" id="GO:0015031">
    <property type="term" value="P:protein transport"/>
    <property type="evidence" value="ECO:0007669"/>
    <property type="project" value="UniProtKB-KW"/>
</dbReference>
<keyword evidence="7" id="KW-0175">Coiled coil</keyword>
<dbReference type="Gene3D" id="1.20.5.110">
    <property type="match status" value="1"/>
</dbReference>
<evidence type="ECO:0000256" key="6">
    <source>
        <dbReference type="ARBA" id="ARBA00022989"/>
    </source>
</evidence>
<keyword evidence="13" id="KW-1185">Reference proteome</keyword>
<keyword evidence="4 10" id="KW-0812">Transmembrane</keyword>
<feature type="region of interest" description="Disordered" evidence="9">
    <location>
        <begin position="212"/>
        <end position="267"/>
    </location>
</feature>
<dbReference type="AlphaFoldDB" id="A0A0C2WTZ3"/>
<dbReference type="GO" id="GO:0031201">
    <property type="term" value="C:SNARE complex"/>
    <property type="evidence" value="ECO:0007669"/>
    <property type="project" value="TreeGrafter"/>
</dbReference>
<feature type="compositionally biased region" description="Acidic residues" evidence="9">
    <location>
        <begin position="256"/>
        <end position="265"/>
    </location>
</feature>